<dbReference type="SUPFAM" id="SSF52540">
    <property type="entry name" value="P-loop containing nucleoside triphosphate hydrolases"/>
    <property type="match status" value="1"/>
</dbReference>
<dbReference type="EMBL" id="MT524951">
    <property type="protein sequence ID" value="QNH68006.1"/>
    <property type="molecule type" value="mRNA"/>
</dbReference>
<sequence>MDKFSNGMALTCDKTSEFYIEEEEFAKELIEGNQFESKKFENILLPPLVRNLSSIKNFELRPNDTFVVGYPKSGTTWVEEIVWLLQNNLDFEKSLKINHFERVYFIDMGLSKGKMEQLNEMTSNRVFKSHLPIKYLPDSVEKLAKLVYVVRNPKDMLVSYFHFAQALVFANFSGSFELFVSHFFNNKLWYGSWWEQVKEYKKLPNIHFVQYEELLERPVETIKSLASYLDKNYSVSDIEKLISFTSIDKMKNYSCFNFDGVFKTEENNSSKFNFFRKGQIGNWTEHFSLEQSKQVDELVYKHLNGIIDFKYFPSNNEI</sequence>
<evidence type="ECO:0000256" key="2">
    <source>
        <dbReference type="ARBA" id="ARBA00022679"/>
    </source>
</evidence>
<dbReference type="AlphaFoldDB" id="A0A7H9SQL9"/>
<evidence type="ECO:0000256" key="1">
    <source>
        <dbReference type="ARBA" id="ARBA00005771"/>
    </source>
</evidence>
<reference evidence="4" key="1">
    <citation type="journal article" date="2020" name="Comp. Biochem. Physiol. Part D Genomics Proteomics">
        <title>The genome of the marine monogonont rotifer Brachionus rotundiformis and insight into species-specific detoxification components in Brachionus spp.</title>
        <authorList>
            <person name="Kang H.M."/>
            <person name="Kim M.S."/>
            <person name="Choi B.S."/>
            <person name="Kim D.H."/>
            <person name="Kim H.J."/>
            <person name="Hwang U.K."/>
            <person name="Hagiwara A."/>
            <person name="Lee J.S."/>
        </authorList>
    </citation>
    <scope>NUCLEOTIDE SEQUENCE</scope>
</reference>
<proteinExistence type="evidence at transcript level"/>
<dbReference type="Gene3D" id="3.40.50.300">
    <property type="entry name" value="P-loop containing nucleotide triphosphate hydrolases"/>
    <property type="match status" value="1"/>
</dbReference>
<evidence type="ECO:0000259" key="3">
    <source>
        <dbReference type="Pfam" id="PF00685"/>
    </source>
</evidence>
<dbReference type="Pfam" id="PF00685">
    <property type="entry name" value="Sulfotransfer_1"/>
    <property type="match status" value="1"/>
</dbReference>
<dbReference type="GO" id="GO:0008146">
    <property type="term" value="F:sulfotransferase activity"/>
    <property type="evidence" value="ECO:0007669"/>
    <property type="project" value="InterPro"/>
</dbReference>
<comment type="similarity">
    <text evidence="1">Belongs to the sulfotransferase 1 family.</text>
</comment>
<reference evidence="4" key="2">
    <citation type="submission" date="2020-05" db="EMBL/GenBank/DDBJ databases">
        <authorList>
            <person name="Kang H.-M."/>
            <person name="Kim M.-S."/>
            <person name="Lee J.-S."/>
        </authorList>
    </citation>
    <scope>NUCLEOTIDE SEQUENCE</scope>
</reference>
<dbReference type="PANTHER" id="PTHR11783">
    <property type="entry name" value="SULFOTRANSFERASE SULT"/>
    <property type="match status" value="1"/>
</dbReference>
<keyword evidence="2 4" id="KW-0808">Transferase</keyword>
<organism evidence="4">
    <name type="scientific">Brachionus rotundiformis</name>
    <dbReference type="NCBI Taxonomy" id="96890"/>
    <lineage>
        <taxon>Eukaryota</taxon>
        <taxon>Metazoa</taxon>
        <taxon>Spiralia</taxon>
        <taxon>Gnathifera</taxon>
        <taxon>Rotifera</taxon>
        <taxon>Eurotatoria</taxon>
        <taxon>Monogononta</taxon>
        <taxon>Pseudotrocha</taxon>
        <taxon>Ploima</taxon>
        <taxon>Brachionidae</taxon>
        <taxon>Brachionus</taxon>
    </lineage>
</organism>
<protein>
    <submittedName>
        <fullName evidence="4">Sulfotransferase-like protein 3</fullName>
    </submittedName>
</protein>
<name>A0A7H9SQL9_9BILA</name>
<dbReference type="InterPro" id="IPR027417">
    <property type="entry name" value="P-loop_NTPase"/>
</dbReference>
<accession>A0A7H9SQL9</accession>
<feature type="domain" description="Sulfotransferase" evidence="3">
    <location>
        <begin position="62"/>
        <end position="304"/>
    </location>
</feature>
<evidence type="ECO:0000313" key="4">
    <source>
        <dbReference type="EMBL" id="QNH68006.1"/>
    </source>
</evidence>
<dbReference type="InterPro" id="IPR000863">
    <property type="entry name" value="Sulfotransferase_dom"/>
</dbReference>